<organism evidence="3">
    <name type="scientific">Lyngbya confervoides BDU141951</name>
    <dbReference type="NCBI Taxonomy" id="1574623"/>
    <lineage>
        <taxon>Bacteria</taxon>
        <taxon>Bacillati</taxon>
        <taxon>Cyanobacteriota</taxon>
        <taxon>Cyanophyceae</taxon>
        <taxon>Oscillatoriophycideae</taxon>
        <taxon>Oscillatoriales</taxon>
        <taxon>Microcoleaceae</taxon>
        <taxon>Lyngbya</taxon>
    </lineage>
</organism>
<name>A0A0C1VAG3_9CYAN</name>
<reference evidence="3" key="3">
    <citation type="submission" date="2020-02" db="EMBL/GenBank/DDBJ databases">
        <authorList>
            <person name="Sarangi A.N."/>
            <person name="Ghosh S."/>
            <person name="Mukherjee M."/>
            <person name="Tripathy S."/>
        </authorList>
    </citation>
    <scope>NUCLEOTIDE SEQUENCE</scope>
    <source>
        <strain evidence="3">BDU141951</strain>
    </source>
</reference>
<gene>
    <name evidence="3" type="ORF">QQ91_022010</name>
</gene>
<dbReference type="PANTHER" id="PTHR46268:SF6">
    <property type="entry name" value="UNIVERSAL STRESS PROTEIN UP12"/>
    <property type="match status" value="1"/>
</dbReference>
<feature type="domain" description="UspA" evidence="2">
    <location>
        <begin position="7"/>
        <end position="141"/>
    </location>
</feature>
<proteinExistence type="inferred from homology"/>
<evidence type="ECO:0000313" key="3">
    <source>
        <dbReference type="EMBL" id="NEV69775.1"/>
    </source>
</evidence>
<dbReference type="InterPro" id="IPR006015">
    <property type="entry name" value="Universal_stress_UspA"/>
</dbReference>
<dbReference type="AlphaFoldDB" id="A0A0C1VAG3"/>
<comment type="caution">
    <text evidence="3">The sequence shown here is derived from an EMBL/GenBank/DDBJ whole genome shotgun (WGS) entry which is preliminary data.</text>
</comment>
<dbReference type="InterPro" id="IPR014729">
    <property type="entry name" value="Rossmann-like_a/b/a_fold"/>
</dbReference>
<reference evidence="3" key="2">
    <citation type="journal article" date="2015" name="Genome Announc.">
        <title>Draft Genome Sequence of Filamentous Marine Cyanobacterium Lyngbya confervoides Strain BDU141951.</title>
        <authorList>
            <person name="Chandrababunaidu M.M."/>
            <person name="Sen D."/>
            <person name="Tripathy S."/>
        </authorList>
    </citation>
    <scope>NUCLEOTIDE SEQUENCE</scope>
    <source>
        <strain evidence="3">BDU141951</strain>
    </source>
</reference>
<sequence length="142" mass="15900">MPLFSSENVLVPIDFSDEAMKALKDTLEFVKDPAKVHALYVLSPLEATDPGVVWQTVDDDTRIAKIREMYAKHFPEEVYQKIKFTVEVGNPSSEIIDYAQSNGVDLIVIPSSGKTGLSRFFMGSVSEKVVRFSHCPVLVIRH</sequence>
<dbReference type="SUPFAM" id="SSF52402">
    <property type="entry name" value="Adenine nucleotide alpha hydrolases-like"/>
    <property type="match status" value="1"/>
</dbReference>
<comment type="similarity">
    <text evidence="1">Belongs to the universal stress protein A family.</text>
</comment>
<dbReference type="InterPro" id="IPR006016">
    <property type="entry name" value="UspA"/>
</dbReference>
<dbReference type="Gene3D" id="3.40.50.620">
    <property type="entry name" value="HUPs"/>
    <property type="match status" value="1"/>
</dbReference>
<dbReference type="EMBL" id="JTHE02000003">
    <property type="protein sequence ID" value="NEV69775.1"/>
    <property type="molecule type" value="Genomic_DNA"/>
</dbReference>
<dbReference type="Pfam" id="PF00582">
    <property type="entry name" value="Usp"/>
    <property type="match status" value="1"/>
</dbReference>
<reference evidence="3" key="1">
    <citation type="submission" date="2014-11" db="EMBL/GenBank/DDBJ databases">
        <authorList>
            <person name="Malar M.C."/>
            <person name="Sen D."/>
            <person name="Tripathy S."/>
        </authorList>
    </citation>
    <scope>NUCLEOTIDE SEQUENCE</scope>
    <source>
        <strain evidence="3">BDU141951</strain>
    </source>
</reference>
<dbReference type="PRINTS" id="PR01438">
    <property type="entry name" value="UNVRSLSTRESS"/>
</dbReference>
<evidence type="ECO:0000256" key="1">
    <source>
        <dbReference type="ARBA" id="ARBA00008791"/>
    </source>
</evidence>
<dbReference type="PANTHER" id="PTHR46268">
    <property type="entry name" value="STRESS RESPONSE PROTEIN NHAX"/>
    <property type="match status" value="1"/>
</dbReference>
<protein>
    <submittedName>
        <fullName evidence="3">Universal stress protein</fullName>
    </submittedName>
</protein>
<dbReference type="CDD" id="cd00293">
    <property type="entry name" value="USP-like"/>
    <property type="match status" value="1"/>
</dbReference>
<accession>A0A0C1VAG3</accession>
<evidence type="ECO:0000259" key="2">
    <source>
        <dbReference type="Pfam" id="PF00582"/>
    </source>
</evidence>